<feature type="domain" description="Endonuclease/exonuclease/phosphatase" evidence="2">
    <location>
        <begin position="116"/>
        <end position="327"/>
    </location>
</feature>
<keyword evidence="3" id="KW-0540">Nuclease</keyword>
<feature type="transmembrane region" description="Helical" evidence="1">
    <location>
        <begin position="41"/>
        <end position="59"/>
    </location>
</feature>
<accession>A0A2A2EIW0</accession>
<dbReference type="OrthoDB" id="2340043at2"/>
<keyword evidence="1" id="KW-0812">Transmembrane</keyword>
<keyword evidence="3" id="KW-0378">Hydrolase</keyword>
<protein>
    <submittedName>
        <fullName evidence="3">Endonuclease</fullName>
    </submittedName>
</protein>
<organism evidence="3 4">
    <name type="scientific">Bifidobacterium criceti</name>
    <dbReference type="NCBI Taxonomy" id="1960969"/>
    <lineage>
        <taxon>Bacteria</taxon>
        <taxon>Bacillati</taxon>
        <taxon>Actinomycetota</taxon>
        <taxon>Actinomycetes</taxon>
        <taxon>Bifidobacteriales</taxon>
        <taxon>Bifidobacteriaceae</taxon>
        <taxon>Bifidobacterium</taxon>
    </lineage>
</organism>
<dbReference type="Proteomes" id="UP000218399">
    <property type="component" value="Unassembled WGS sequence"/>
</dbReference>
<dbReference type="InterPro" id="IPR036691">
    <property type="entry name" value="Endo/exonu/phosph_ase_sf"/>
</dbReference>
<reference evidence="3 4" key="1">
    <citation type="journal article" date="2017" name="ISME J.">
        <title>Unveiling bifidobacterial biogeography across the mammalian branch of the tree of life.</title>
        <authorList>
            <person name="Milani C."/>
            <person name="Mangifesta M."/>
            <person name="Mancabelli L."/>
            <person name="Lugli G.A."/>
            <person name="James K."/>
            <person name="Duranti S."/>
            <person name="Turroni F."/>
            <person name="Ferrario C."/>
            <person name="Ossiprandi M.C."/>
            <person name="van Sinderen D."/>
            <person name="Ventura M."/>
        </authorList>
    </citation>
    <scope>NUCLEOTIDE SEQUENCE [LARGE SCALE GENOMIC DNA]</scope>
    <source>
        <strain evidence="4">Ham19E</strain>
    </source>
</reference>
<keyword evidence="4" id="KW-1185">Reference proteome</keyword>
<comment type="caution">
    <text evidence="3">The sequence shown here is derived from an EMBL/GenBank/DDBJ whole genome shotgun (WGS) entry which is preliminary data.</text>
</comment>
<dbReference type="SUPFAM" id="SSF56219">
    <property type="entry name" value="DNase I-like"/>
    <property type="match status" value="1"/>
</dbReference>
<keyword evidence="3" id="KW-0255">Endonuclease</keyword>
<dbReference type="Pfam" id="PF03372">
    <property type="entry name" value="Exo_endo_phos"/>
    <property type="match status" value="1"/>
</dbReference>
<dbReference type="EMBL" id="MVOH01000002">
    <property type="protein sequence ID" value="PAU68890.1"/>
    <property type="molecule type" value="Genomic_DNA"/>
</dbReference>
<keyword evidence="1" id="KW-1133">Transmembrane helix</keyword>
<dbReference type="AlphaFoldDB" id="A0A2A2EIW0"/>
<evidence type="ECO:0000259" key="2">
    <source>
        <dbReference type="Pfam" id="PF03372"/>
    </source>
</evidence>
<evidence type="ECO:0000313" key="3">
    <source>
        <dbReference type="EMBL" id="PAU68890.1"/>
    </source>
</evidence>
<evidence type="ECO:0000256" key="1">
    <source>
        <dbReference type="SAM" id="Phobius"/>
    </source>
</evidence>
<feature type="transmembrane region" description="Helical" evidence="1">
    <location>
        <begin position="66"/>
        <end position="84"/>
    </location>
</feature>
<dbReference type="InterPro" id="IPR005135">
    <property type="entry name" value="Endo/exonuclease/phosphatase"/>
</dbReference>
<dbReference type="Gene3D" id="3.60.10.10">
    <property type="entry name" value="Endonuclease/exonuclease/phosphatase"/>
    <property type="match status" value="1"/>
</dbReference>
<gene>
    <name evidence="3" type="ORF">B1526_0082</name>
</gene>
<proteinExistence type="predicted"/>
<dbReference type="GO" id="GO:0004519">
    <property type="term" value="F:endonuclease activity"/>
    <property type="evidence" value="ECO:0007669"/>
    <property type="project" value="UniProtKB-KW"/>
</dbReference>
<sequence>MVRHKHPVLAALAAILAIVALLGCAARLLPEDMQSLPYVPYVISLSPWFALVALISFALACASRRWFTACVALACIALQVWWQLPYFRSGQPLSGAAMSAVAHTKPVTDDAYARVMTCNVYKGGASARDIVDTVRDERVEVLALQETTEPFLKELANAGIYDYLPYSTVASANHKYYSNALFSASPLGSPADAEFDSSASDMPGATISFAGGALPVRFVSVHTTSPTTDTWDLWRTSIDEMDVLRSRNDMRYVLMGDFNATTDHAPFERLLGNRFRDAAQTSGHGFAFTWPMNYRFVPAGAGIDHIVTERDVKVGQVKTVRIPGSDHKALLATLEFPQP</sequence>
<dbReference type="PROSITE" id="PS51257">
    <property type="entry name" value="PROKAR_LIPOPROTEIN"/>
    <property type="match status" value="1"/>
</dbReference>
<name>A0A2A2EIW0_9BIFI</name>
<keyword evidence="1" id="KW-0472">Membrane</keyword>
<evidence type="ECO:0000313" key="4">
    <source>
        <dbReference type="Proteomes" id="UP000218399"/>
    </source>
</evidence>
<dbReference type="RefSeq" id="WP_095614170.1">
    <property type="nucleotide sequence ID" value="NZ_MVOH01000002.1"/>
</dbReference>